<dbReference type="Proteomes" id="UP000560658">
    <property type="component" value="Unassembled WGS sequence"/>
</dbReference>
<accession>A0A840D0B0</accession>
<name>A0A840D0B0_9BACE</name>
<dbReference type="InterPro" id="IPR045505">
    <property type="entry name" value="DUF6486"/>
</dbReference>
<dbReference type="EMBL" id="JACIER010000015">
    <property type="protein sequence ID" value="MBB4045530.1"/>
    <property type="molecule type" value="Genomic_DNA"/>
</dbReference>
<dbReference type="NCBIfam" id="NF033879">
    <property type="entry name" value="smalltalk"/>
    <property type="match status" value="1"/>
</dbReference>
<protein>
    <recommendedName>
        <fullName evidence="3">Smalltalk protein</fullName>
    </recommendedName>
</protein>
<dbReference type="AlphaFoldDB" id="A0A840D0B0"/>
<keyword evidence="2" id="KW-1185">Reference proteome</keyword>
<gene>
    <name evidence="1" type="ORF">GGR06_003344</name>
</gene>
<reference evidence="1" key="1">
    <citation type="submission" date="2020-08" db="EMBL/GenBank/DDBJ databases">
        <title>Genomic Encyclopedia of Type Strains, Phase IV (KMG-IV): sequencing the most valuable type-strain genomes for metagenomic binning, comparative biology and taxonomic classification.</title>
        <authorList>
            <person name="Goeker M."/>
        </authorList>
    </citation>
    <scope>NUCLEOTIDE SEQUENCE [LARGE SCALE GENOMIC DNA]</scope>
    <source>
        <strain evidence="1">DSM 105720</strain>
    </source>
</reference>
<evidence type="ECO:0008006" key="3">
    <source>
        <dbReference type="Google" id="ProtNLM"/>
    </source>
</evidence>
<organism evidence="1 2">
    <name type="scientific">Bacteroides reticulotermitis</name>
    <dbReference type="NCBI Taxonomy" id="1133319"/>
    <lineage>
        <taxon>Bacteria</taxon>
        <taxon>Pseudomonadati</taxon>
        <taxon>Bacteroidota</taxon>
        <taxon>Bacteroidia</taxon>
        <taxon>Bacteroidales</taxon>
        <taxon>Bacteroidaceae</taxon>
        <taxon>Bacteroides</taxon>
    </lineage>
</organism>
<comment type="caution">
    <text evidence="1">The sequence shown here is derived from an EMBL/GenBank/DDBJ whole genome shotgun (WGS) entry which is preliminary data.</text>
</comment>
<proteinExistence type="predicted"/>
<sequence>MKKSIWKNVLQFIVTVATAIISAIGTTSCMGL</sequence>
<dbReference type="PROSITE" id="PS51257">
    <property type="entry name" value="PROKAR_LIPOPROTEIN"/>
    <property type="match status" value="1"/>
</dbReference>
<evidence type="ECO:0000313" key="2">
    <source>
        <dbReference type="Proteomes" id="UP000560658"/>
    </source>
</evidence>
<dbReference type="Pfam" id="PF20096">
    <property type="entry name" value="DUF6486"/>
    <property type="match status" value="1"/>
</dbReference>
<dbReference type="RefSeq" id="WP_158332237.1">
    <property type="nucleotide sequence ID" value="NZ_JACIER010000015.1"/>
</dbReference>
<evidence type="ECO:0000313" key="1">
    <source>
        <dbReference type="EMBL" id="MBB4045530.1"/>
    </source>
</evidence>